<name>A0A3R7M9Z9_9RHOB</name>
<organism evidence="2 3">
    <name type="scientific">Paracoccus methylarcula</name>
    <dbReference type="NCBI Taxonomy" id="72022"/>
    <lineage>
        <taxon>Bacteria</taxon>
        <taxon>Pseudomonadati</taxon>
        <taxon>Pseudomonadota</taxon>
        <taxon>Alphaproteobacteria</taxon>
        <taxon>Rhodobacterales</taxon>
        <taxon>Paracoccaceae</taxon>
        <taxon>Paracoccus</taxon>
    </lineage>
</organism>
<feature type="chain" id="PRO_5018585856" evidence="1">
    <location>
        <begin position="23"/>
        <end position="324"/>
    </location>
</feature>
<gene>
    <name evidence="2" type="ORF">A7A09_006405</name>
</gene>
<dbReference type="NCBIfam" id="TIGR02122">
    <property type="entry name" value="TRAP_TAXI"/>
    <property type="match status" value="1"/>
</dbReference>
<keyword evidence="3" id="KW-1185">Reference proteome</keyword>
<dbReference type="PANTHER" id="PTHR42941">
    <property type="entry name" value="SLL1037 PROTEIN"/>
    <property type="match status" value="1"/>
</dbReference>
<dbReference type="OrthoDB" id="9776669at2"/>
<feature type="signal peptide" evidence="1">
    <location>
        <begin position="1"/>
        <end position="22"/>
    </location>
</feature>
<proteinExistence type="predicted"/>
<keyword evidence="1" id="KW-0732">Signal</keyword>
<reference evidence="2" key="1">
    <citation type="submission" date="2018-05" db="EMBL/GenBank/DDBJ databases">
        <title>Reclassification of Methylarcula marina and Methylarcula terricola as Paracoccus methylarcula sp.nov., comb.nov. and Paracoccus terricola comb.nov.</title>
        <authorList>
            <person name="Shmareva M.N."/>
            <person name="Doronina N.V."/>
            <person name="Vasilenko O.V."/>
            <person name="Tarlachkov S.V."/>
            <person name="Trotsenko Y.A."/>
        </authorList>
    </citation>
    <scope>NUCLEOTIDE SEQUENCE [LARGE SCALE GENOMIC DNA]</scope>
    <source>
        <strain evidence="2">VKM B-2159</strain>
    </source>
</reference>
<comment type="caution">
    <text evidence="2">The sequence shown here is derived from an EMBL/GenBank/DDBJ whole genome shotgun (WGS) entry which is preliminary data.</text>
</comment>
<dbReference type="InterPro" id="IPR011852">
    <property type="entry name" value="TRAP_TAXI"/>
</dbReference>
<evidence type="ECO:0000313" key="3">
    <source>
        <dbReference type="Proteomes" id="UP000238137"/>
    </source>
</evidence>
<dbReference type="RefSeq" id="WP_106690593.1">
    <property type="nucleotide sequence ID" value="NZ_PXNQ02000003.1"/>
</dbReference>
<evidence type="ECO:0000256" key="1">
    <source>
        <dbReference type="SAM" id="SignalP"/>
    </source>
</evidence>
<dbReference type="EMBL" id="PXNQ02000003">
    <property type="protein sequence ID" value="RNF35245.1"/>
    <property type="molecule type" value="Genomic_DNA"/>
</dbReference>
<accession>A0A3R7M9Z9</accession>
<dbReference type="AlphaFoldDB" id="A0A3R7M9Z9"/>
<dbReference type="Proteomes" id="UP000238137">
    <property type="component" value="Unassembled WGS sequence"/>
</dbReference>
<dbReference type="Pfam" id="PF16868">
    <property type="entry name" value="NMT1_3"/>
    <property type="match status" value="1"/>
</dbReference>
<dbReference type="SUPFAM" id="SSF53850">
    <property type="entry name" value="Periplasmic binding protein-like II"/>
    <property type="match status" value="1"/>
</dbReference>
<dbReference type="PANTHER" id="PTHR42941:SF1">
    <property type="entry name" value="SLL1037 PROTEIN"/>
    <property type="match status" value="1"/>
</dbReference>
<evidence type="ECO:0000313" key="2">
    <source>
        <dbReference type="EMBL" id="RNF35245.1"/>
    </source>
</evidence>
<protein>
    <submittedName>
        <fullName evidence="2">C4-dicarboxylate ABC transporter substrate-binding protein</fullName>
    </submittedName>
</protein>
<dbReference type="Gene3D" id="3.40.190.10">
    <property type="entry name" value="Periplasmic binding protein-like II"/>
    <property type="match status" value="2"/>
</dbReference>
<sequence>MRIYRFAAAAASAFMLVQPAIAQEDREDWPSSMTIGTASQGGTYFIYGTGLAALISKNLGVNASAEVTGGPVQNATLVETGDHQIGLLTMGPAHEAWSGESELAPGVEHKQLRALFPMYQTPFESVALASTGIGDVSDLDGRNVSVGPAGGTAATYWPRFFEVVGVSPNVSYAGGSDSTGQVKDGLIDAFAFAAGVPISAFSQIAAENKVNIFGFTEEQRDQILETMPEVSAYDIPEGMYPGVPAHGTVAMWNFATASAEMSESLAYEITKLVMENNEAMVQIHAAAAETLPENADKNGFLPYHPGAVRYFDEAGIEIPDELRG</sequence>